<keyword evidence="3" id="KW-1185">Reference proteome</keyword>
<evidence type="ECO:0000256" key="1">
    <source>
        <dbReference type="SAM" id="Coils"/>
    </source>
</evidence>
<dbReference type="EMBL" id="KV588180">
    <property type="protein sequence ID" value="OPL32606.1"/>
    <property type="molecule type" value="Genomic_DNA"/>
</dbReference>
<evidence type="ECO:0000313" key="3">
    <source>
        <dbReference type="Proteomes" id="UP000266721"/>
    </source>
</evidence>
<comment type="caution">
    <text evidence="2">The sequence shown here is derived from an EMBL/GenBank/DDBJ whole genome shotgun (WGS) entry which is preliminary data.</text>
</comment>
<dbReference type="SMR" id="A0A3L5TRR7"/>
<evidence type="ECO:0000313" key="2">
    <source>
        <dbReference type="EMBL" id="OPL32606.1"/>
    </source>
</evidence>
<organism evidence="2 3">
    <name type="scientific">Mytilus galloprovincialis</name>
    <name type="common">Mediterranean mussel</name>
    <dbReference type="NCBI Taxonomy" id="29158"/>
    <lineage>
        <taxon>Eukaryota</taxon>
        <taxon>Metazoa</taxon>
        <taxon>Spiralia</taxon>
        <taxon>Lophotrochozoa</taxon>
        <taxon>Mollusca</taxon>
        <taxon>Bivalvia</taxon>
        <taxon>Autobranchia</taxon>
        <taxon>Pteriomorphia</taxon>
        <taxon>Mytilida</taxon>
        <taxon>Mytiloidea</taxon>
        <taxon>Mytilidae</taxon>
        <taxon>Mytilinae</taxon>
        <taxon>Mytilus</taxon>
    </lineage>
</organism>
<dbReference type="Proteomes" id="UP000266721">
    <property type="component" value="Unassembled WGS sequence"/>
</dbReference>
<keyword evidence="1" id="KW-0175">Coiled coil</keyword>
<protein>
    <submittedName>
        <fullName evidence="2">Uncharacterized protein</fullName>
    </submittedName>
</protein>
<dbReference type="AlphaFoldDB" id="A0A3L5TRR7"/>
<gene>
    <name evidence="2" type="ORF">AM593_10576</name>
</gene>
<name>A0A3L5TRR7_MYTGA</name>
<dbReference type="PROSITE" id="PS51257">
    <property type="entry name" value="PROKAR_LIPOPROTEIN"/>
    <property type="match status" value="1"/>
</dbReference>
<feature type="non-terminal residue" evidence="2">
    <location>
        <position position="1"/>
    </location>
</feature>
<proteinExistence type="predicted"/>
<feature type="coiled-coil region" evidence="1">
    <location>
        <begin position="76"/>
        <end position="151"/>
    </location>
</feature>
<accession>A0A3L5TRR7</accession>
<sequence length="216" mass="24959">MNIRDSVCVLGGVLLGCGISYKMFRVQSAQLKQLQALEAHVKRMEEKQYQDAKQTSVMGAELEEHIKDDKTVKKELQDKLEVIQTHQNELGKAETDDKKALERKFEEIKTSLKKEEANIVERSRKLYLQCNASLESELKLLKEKFDVLEQRKDEVYTISLKIDRLTKEVTQISKKIESSPHEEIPVKVLEEPMSKGLRDNYQTSTQCSISSSMYKF</sequence>
<reference evidence="2 3" key="1">
    <citation type="journal article" date="2016" name="PLoS ONE">
        <title>A First Insight into the Genome of the Filter-Feeder Mussel Mytilus galloprovincialis.</title>
        <authorList>
            <person name="Murgarella M."/>
            <person name="Puiu D."/>
            <person name="Novoa B."/>
            <person name="Figueras A."/>
            <person name="Posada D."/>
            <person name="Canchaya C."/>
        </authorList>
    </citation>
    <scope>NUCLEOTIDE SEQUENCE [LARGE SCALE GENOMIC DNA]</scope>
    <source>
        <tissue evidence="2">Muscle</tissue>
    </source>
</reference>
<feature type="non-terminal residue" evidence="2">
    <location>
        <position position="216"/>
    </location>
</feature>